<sequence length="399" mass="44494">MKILVVNCGSSSIKYKLYEMENHSVIAAGGIEKVGIEGSFLKVTLPDGTKRVIEHECPTHSEGIRLMFKTLLDPEIGAIKSLDEISAAGHRIVAGGIFTKSQIVSDEMIEQWKPFMELAPLHSEAHLKGYLAVKEQLPDLPQVFVFDTAFHQTMPPKAYMYALPYRYYSEMRIRRYGAHGTSHRYVTQRAGEFLNMKPEEHRFITCHIGNGASISAVDHGKCVDTSMGLTPLEGLMMGTRTGDIDASAILYIMEREHQTLEEAVNLLNKESGVLGITEMSSDMRIIDDAAMAGNERAQLALDMYDYRIKKYIGAYAAAMNGVDAIIFTAGVGEHQWDVREEACKNMEYLGVKLDFEKNRKNFGEEEIISTPDSKVIVAVIPTDEELLIAKDTEELVAKC</sequence>
<evidence type="ECO:0000256" key="7">
    <source>
        <dbReference type="RuleBase" id="RU003835"/>
    </source>
</evidence>
<comment type="catalytic activity">
    <reaction evidence="6">
        <text>acetate + ATP = acetyl phosphate + ADP</text>
        <dbReference type="Rhea" id="RHEA:11352"/>
        <dbReference type="ChEBI" id="CHEBI:22191"/>
        <dbReference type="ChEBI" id="CHEBI:30089"/>
        <dbReference type="ChEBI" id="CHEBI:30616"/>
        <dbReference type="ChEBI" id="CHEBI:456216"/>
        <dbReference type="EC" id="2.7.2.1"/>
    </reaction>
</comment>
<feature type="binding site" evidence="6">
    <location>
        <position position="14"/>
    </location>
    <ligand>
        <name>ATP</name>
        <dbReference type="ChEBI" id="CHEBI:30616"/>
    </ligand>
</feature>
<evidence type="ECO:0000256" key="1">
    <source>
        <dbReference type="ARBA" id="ARBA00008748"/>
    </source>
</evidence>
<dbReference type="GO" id="GO:0006085">
    <property type="term" value="P:acetyl-CoA biosynthetic process"/>
    <property type="evidence" value="ECO:0007669"/>
    <property type="project" value="UniProtKB-UniRule"/>
</dbReference>
<dbReference type="PROSITE" id="PS01075">
    <property type="entry name" value="ACETATE_KINASE_1"/>
    <property type="match status" value="1"/>
</dbReference>
<dbReference type="NCBIfam" id="TIGR00016">
    <property type="entry name" value="ackA"/>
    <property type="match status" value="1"/>
</dbReference>
<comment type="subcellular location">
    <subcellularLocation>
        <location evidence="6">Cytoplasm</location>
    </subcellularLocation>
</comment>
<dbReference type="InterPro" id="IPR000890">
    <property type="entry name" value="Aliphatic_acid_kin_short-chain"/>
</dbReference>
<comment type="pathway">
    <text evidence="6">Metabolic intermediate biosynthesis; acetyl-CoA biosynthesis; acetyl-CoA from acetate: step 1/2.</text>
</comment>
<dbReference type="RefSeq" id="WP_303764303.1">
    <property type="nucleotide sequence ID" value="NZ_JABZGR010000020.1"/>
</dbReference>
<comment type="cofactor">
    <cofactor evidence="6">
        <name>Mg(2+)</name>
        <dbReference type="ChEBI" id="CHEBI:18420"/>
    </cofactor>
    <cofactor evidence="6">
        <name>Mn(2+)</name>
        <dbReference type="ChEBI" id="CHEBI:29035"/>
    </cofactor>
    <text evidence="6">Mg(2+). Can also accept Mn(2+).</text>
</comment>
<evidence type="ECO:0000256" key="4">
    <source>
        <dbReference type="ARBA" id="ARBA00022777"/>
    </source>
</evidence>
<dbReference type="GO" id="GO:0008776">
    <property type="term" value="F:acetate kinase activity"/>
    <property type="evidence" value="ECO:0007669"/>
    <property type="project" value="UniProtKB-UniRule"/>
</dbReference>
<dbReference type="PANTHER" id="PTHR21060:SF15">
    <property type="entry name" value="ACETATE KINASE-RELATED"/>
    <property type="match status" value="1"/>
</dbReference>
<dbReference type="PIRSF" id="PIRSF000722">
    <property type="entry name" value="Acetate_prop_kin"/>
    <property type="match status" value="1"/>
</dbReference>
<dbReference type="InterPro" id="IPR043129">
    <property type="entry name" value="ATPase_NBD"/>
</dbReference>
<keyword evidence="3 6" id="KW-0547">Nucleotide-binding</keyword>
<dbReference type="InterPro" id="IPR004372">
    <property type="entry name" value="Ac/propionate_kinase"/>
</dbReference>
<dbReference type="SUPFAM" id="SSF53067">
    <property type="entry name" value="Actin-like ATPase domain"/>
    <property type="match status" value="2"/>
</dbReference>
<dbReference type="GO" id="GO:0006083">
    <property type="term" value="P:acetate metabolic process"/>
    <property type="evidence" value="ECO:0007669"/>
    <property type="project" value="TreeGrafter"/>
</dbReference>
<protein>
    <recommendedName>
        <fullName evidence="6">Acetate kinase</fullName>
        <ecNumber evidence="6">2.7.2.1</ecNumber>
    </recommendedName>
    <alternativeName>
        <fullName evidence="6">Acetokinase</fullName>
    </alternativeName>
</protein>
<keyword evidence="6" id="KW-0963">Cytoplasm</keyword>
<evidence type="ECO:0000256" key="2">
    <source>
        <dbReference type="ARBA" id="ARBA00022679"/>
    </source>
</evidence>
<evidence type="ECO:0000256" key="5">
    <source>
        <dbReference type="ARBA" id="ARBA00022840"/>
    </source>
</evidence>
<dbReference type="Proteomes" id="UP000704068">
    <property type="component" value="Unassembled WGS sequence"/>
</dbReference>
<feature type="binding site" evidence="6">
    <location>
        <position position="384"/>
    </location>
    <ligand>
        <name>Mg(2+)</name>
        <dbReference type="ChEBI" id="CHEBI:18420"/>
    </ligand>
</feature>
<evidence type="ECO:0000313" key="8">
    <source>
        <dbReference type="EMBL" id="MBF0970699.1"/>
    </source>
</evidence>
<feature type="active site" description="Proton donor/acceptor" evidence="6">
    <location>
        <position position="147"/>
    </location>
</feature>
<feature type="binding site" evidence="6">
    <location>
        <position position="91"/>
    </location>
    <ligand>
        <name>substrate</name>
    </ligand>
</feature>
<dbReference type="AlphaFoldDB" id="A0A929RZU2"/>
<dbReference type="EC" id="2.7.2.1" evidence="6"/>
<feature type="binding site" evidence="6">
    <location>
        <begin position="330"/>
        <end position="334"/>
    </location>
    <ligand>
        <name>ATP</name>
        <dbReference type="ChEBI" id="CHEBI:30616"/>
    </ligand>
</feature>
<keyword evidence="6" id="KW-0460">Magnesium</keyword>
<evidence type="ECO:0000256" key="3">
    <source>
        <dbReference type="ARBA" id="ARBA00022741"/>
    </source>
</evidence>
<dbReference type="CDD" id="cd24010">
    <property type="entry name" value="ASKHA_NBD_AcK_PK"/>
    <property type="match status" value="1"/>
</dbReference>
<feature type="binding site" evidence="6">
    <location>
        <begin position="282"/>
        <end position="284"/>
    </location>
    <ligand>
        <name>ATP</name>
        <dbReference type="ChEBI" id="CHEBI:30616"/>
    </ligand>
</feature>
<dbReference type="GO" id="GO:0005524">
    <property type="term" value="F:ATP binding"/>
    <property type="evidence" value="ECO:0007669"/>
    <property type="project" value="UniProtKB-KW"/>
</dbReference>
<keyword evidence="5 6" id="KW-0067">ATP-binding</keyword>
<feature type="site" description="Transition state stabilizer" evidence="6">
    <location>
        <position position="179"/>
    </location>
</feature>
<organism evidence="8 9">
    <name type="scientific">Alloprevotella tannerae</name>
    <dbReference type="NCBI Taxonomy" id="76122"/>
    <lineage>
        <taxon>Bacteria</taxon>
        <taxon>Pseudomonadati</taxon>
        <taxon>Bacteroidota</taxon>
        <taxon>Bacteroidia</taxon>
        <taxon>Bacteroidales</taxon>
        <taxon>Prevotellaceae</taxon>
        <taxon>Alloprevotella</taxon>
    </lineage>
</organism>
<gene>
    <name evidence="6" type="primary">ackA</name>
    <name evidence="8" type="ORF">HXK21_06620</name>
</gene>
<feature type="site" description="Transition state stabilizer" evidence="6">
    <location>
        <position position="240"/>
    </location>
</feature>
<proteinExistence type="inferred from homology"/>
<keyword evidence="6" id="KW-0479">Metal-binding</keyword>
<dbReference type="PRINTS" id="PR00471">
    <property type="entry name" value="ACETATEKNASE"/>
</dbReference>
<dbReference type="PROSITE" id="PS01076">
    <property type="entry name" value="ACETATE_KINASE_2"/>
    <property type="match status" value="1"/>
</dbReference>
<comment type="subunit">
    <text evidence="6">Homodimer.</text>
</comment>
<accession>A0A929RZU2</accession>
<feature type="binding site" evidence="6">
    <location>
        <begin position="207"/>
        <end position="211"/>
    </location>
    <ligand>
        <name>ATP</name>
        <dbReference type="ChEBI" id="CHEBI:30616"/>
    </ligand>
</feature>
<dbReference type="PANTHER" id="PTHR21060">
    <property type="entry name" value="ACETATE KINASE"/>
    <property type="match status" value="1"/>
</dbReference>
<comment type="function">
    <text evidence="6">Catalyzes the formation of acetyl phosphate from acetate and ATP. Can also catalyze the reverse reaction.</text>
</comment>
<comment type="similarity">
    <text evidence="1 6 7">Belongs to the acetokinase family.</text>
</comment>
<keyword evidence="2 6" id="KW-0808">Transferase</keyword>
<comment type="caution">
    <text evidence="8">The sequence shown here is derived from an EMBL/GenBank/DDBJ whole genome shotgun (WGS) entry which is preliminary data.</text>
</comment>
<dbReference type="InterPro" id="IPR023865">
    <property type="entry name" value="Aliphatic_acid_kinase_CS"/>
</dbReference>
<evidence type="ECO:0000313" key="9">
    <source>
        <dbReference type="Proteomes" id="UP000704068"/>
    </source>
</evidence>
<dbReference type="GO" id="GO:0000287">
    <property type="term" value="F:magnesium ion binding"/>
    <property type="evidence" value="ECO:0007669"/>
    <property type="project" value="UniProtKB-UniRule"/>
</dbReference>
<dbReference type="EMBL" id="JABZGR010000020">
    <property type="protein sequence ID" value="MBF0970699.1"/>
    <property type="molecule type" value="Genomic_DNA"/>
</dbReference>
<evidence type="ECO:0000256" key="6">
    <source>
        <dbReference type="HAMAP-Rule" id="MF_00020"/>
    </source>
</evidence>
<reference evidence="8" key="1">
    <citation type="submission" date="2020-04" db="EMBL/GenBank/DDBJ databases">
        <title>Deep metagenomics examines the oral microbiome during advanced dental caries in children, revealing novel taxa and co-occurrences with host molecules.</title>
        <authorList>
            <person name="Baker J.L."/>
            <person name="Morton J.T."/>
            <person name="Dinis M."/>
            <person name="Alvarez R."/>
            <person name="Tran N.C."/>
            <person name="Knight R."/>
            <person name="Edlund A."/>
        </authorList>
    </citation>
    <scope>NUCLEOTIDE SEQUENCE</scope>
    <source>
        <strain evidence="8">JCVI_34_bin.1</strain>
    </source>
</reference>
<dbReference type="Pfam" id="PF00871">
    <property type="entry name" value="Acetate_kinase"/>
    <property type="match status" value="1"/>
</dbReference>
<dbReference type="Gene3D" id="3.30.420.40">
    <property type="match status" value="2"/>
</dbReference>
<keyword evidence="4 6" id="KW-0418">Kinase</keyword>
<dbReference type="GO" id="GO:0005737">
    <property type="term" value="C:cytoplasm"/>
    <property type="evidence" value="ECO:0007669"/>
    <property type="project" value="UniProtKB-SubCell"/>
</dbReference>
<dbReference type="HAMAP" id="MF_00020">
    <property type="entry name" value="Acetate_kinase"/>
    <property type="match status" value="1"/>
</dbReference>
<feature type="binding site" evidence="6">
    <location>
        <position position="7"/>
    </location>
    <ligand>
        <name>Mg(2+)</name>
        <dbReference type="ChEBI" id="CHEBI:18420"/>
    </ligand>
</feature>
<name>A0A929RZU2_9BACT</name>